<reference evidence="1 2" key="1">
    <citation type="journal article" date="2017" name="Nat. Commun.">
        <title>Genome assembly with in vitro proximity ligation data and whole-genome triplication in lettuce.</title>
        <authorList>
            <person name="Reyes-Chin-Wo S."/>
            <person name="Wang Z."/>
            <person name="Yang X."/>
            <person name="Kozik A."/>
            <person name="Arikit S."/>
            <person name="Song C."/>
            <person name="Xia L."/>
            <person name="Froenicke L."/>
            <person name="Lavelle D.O."/>
            <person name="Truco M.J."/>
            <person name="Xia R."/>
            <person name="Zhu S."/>
            <person name="Xu C."/>
            <person name="Xu H."/>
            <person name="Xu X."/>
            <person name="Cox K."/>
            <person name="Korf I."/>
            <person name="Meyers B.C."/>
            <person name="Michelmore R.W."/>
        </authorList>
    </citation>
    <scope>NUCLEOTIDE SEQUENCE [LARGE SCALE GENOMIC DNA]</scope>
    <source>
        <strain evidence="2">cv. Salinas</strain>
        <tissue evidence="1">Seedlings</tissue>
    </source>
</reference>
<sequence length="113" mass="13033">MSKILSSYQSYKKTEEITRMTLQEKLASEYGDACTVDELTHIVQRHLEENNIKHLDIAGFNQLERHLSNFLRLVRIRKIEAARMNENEMDEDSGDAAAEAAATPPYTDFQVTW</sequence>
<evidence type="ECO:0000313" key="2">
    <source>
        <dbReference type="Proteomes" id="UP000235145"/>
    </source>
</evidence>
<evidence type="ECO:0000313" key="1">
    <source>
        <dbReference type="EMBL" id="KAJ0220805.1"/>
    </source>
</evidence>
<name>A0A9R1W966_LACSA</name>
<protein>
    <submittedName>
        <fullName evidence="1">Uncharacterized protein</fullName>
    </submittedName>
</protein>
<dbReference type="Proteomes" id="UP000235145">
    <property type="component" value="Unassembled WGS sequence"/>
</dbReference>
<keyword evidence="2" id="KW-1185">Reference proteome</keyword>
<dbReference type="EMBL" id="NBSK02000002">
    <property type="protein sequence ID" value="KAJ0220805.1"/>
    <property type="molecule type" value="Genomic_DNA"/>
</dbReference>
<dbReference type="AlphaFoldDB" id="A0A9R1W966"/>
<comment type="caution">
    <text evidence="1">The sequence shown here is derived from an EMBL/GenBank/DDBJ whole genome shotgun (WGS) entry which is preliminary data.</text>
</comment>
<accession>A0A9R1W966</accession>
<proteinExistence type="predicted"/>
<organism evidence="1 2">
    <name type="scientific">Lactuca sativa</name>
    <name type="common">Garden lettuce</name>
    <dbReference type="NCBI Taxonomy" id="4236"/>
    <lineage>
        <taxon>Eukaryota</taxon>
        <taxon>Viridiplantae</taxon>
        <taxon>Streptophyta</taxon>
        <taxon>Embryophyta</taxon>
        <taxon>Tracheophyta</taxon>
        <taxon>Spermatophyta</taxon>
        <taxon>Magnoliopsida</taxon>
        <taxon>eudicotyledons</taxon>
        <taxon>Gunneridae</taxon>
        <taxon>Pentapetalae</taxon>
        <taxon>asterids</taxon>
        <taxon>campanulids</taxon>
        <taxon>Asterales</taxon>
        <taxon>Asteraceae</taxon>
        <taxon>Cichorioideae</taxon>
        <taxon>Cichorieae</taxon>
        <taxon>Lactucinae</taxon>
        <taxon>Lactuca</taxon>
    </lineage>
</organism>
<gene>
    <name evidence="1" type="ORF">LSAT_V11C200084840</name>
</gene>